<dbReference type="RefSeq" id="WP_208242913.1">
    <property type="nucleotide sequence ID" value="NZ_JAGEPF010000012.1"/>
</dbReference>
<feature type="domain" description="Tyr recombinase" evidence="3">
    <location>
        <begin position="252"/>
        <end position="481"/>
    </location>
</feature>
<evidence type="ECO:0000313" key="4">
    <source>
        <dbReference type="EMBL" id="MBO2459866.1"/>
    </source>
</evidence>
<dbReference type="Pfam" id="PF00589">
    <property type="entry name" value="Phage_integrase"/>
    <property type="match status" value="1"/>
</dbReference>
<dbReference type="EMBL" id="JAGEPF010000012">
    <property type="protein sequence ID" value="MBO2459866.1"/>
    <property type="molecule type" value="Genomic_DNA"/>
</dbReference>
<keyword evidence="5" id="KW-1185">Reference proteome</keyword>
<evidence type="ECO:0000313" key="5">
    <source>
        <dbReference type="Proteomes" id="UP000680206"/>
    </source>
</evidence>
<dbReference type="Gene3D" id="1.10.443.10">
    <property type="entry name" value="Intergrase catalytic core"/>
    <property type="match status" value="1"/>
</dbReference>
<dbReference type="InterPro" id="IPR050090">
    <property type="entry name" value="Tyrosine_recombinase_XerCD"/>
</dbReference>
<dbReference type="SUPFAM" id="SSF56349">
    <property type="entry name" value="DNA breaking-rejoining enzymes"/>
    <property type="match status" value="1"/>
</dbReference>
<keyword evidence="2" id="KW-0233">DNA recombination</keyword>
<comment type="caution">
    <text evidence="4">The sequence shown here is derived from an EMBL/GenBank/DDBJ whole genome shotgun (WGS) entry which is preliminary data.</text>
</comment>
<sequence>MKPFKRCWCRDAAGKLLGKKCPDLAKRGHGKWYGRYEAPAGADGKRRQPTIGPYDTEKECKRALGEAVGAAGSGDIAEDRKITVGEYLERRHGWRVSESTSAGEGLKKSTLNTDRELIDLYLKPGLGHLKLADLRDGHIRDLYAAMRQINRLPEGEKPNELLRRLLLVRAARTGGKAYSTKPLSEARIKRVHICLNAALNDAVRVSKILRSNPAVSIFKTKGGSGGRKVRAKPLLWTDERVAHWEKTGEVPAKVMVWTPMQAGWFLDFAESSRLYPLLHLATYWGLRRGELIGQAWADADLSKSTLHVRRAQQDDELDDVKSDASDRTITLDRGTVDVLTNWRQMQQAEREAWKEGWAESGRMFTQEDGREMTPKSLTDHFARLVRRYSAIRRHHAEGWSIEMIVKRSRVSPHEVEVALAGPPLPPVRFHDLRHGAATMLHAAGVSMKVVSDILGHSSESFTSDVYAVVAQELAHDAAVRIADFIPRRNRQKGPVVEPVHIACDQAMLARLRTLQRPGEDLSAVAARVIRGLLGGAETAA</sequence>
<reference evidence="4 5" key="1">
    <citation type="submission" date="2021-03" db="EMBL/GenBank/DDBJ databases">
        <title>Actinomadura violae sp. nov., isolated from lichen in Thailand.</title>
        <authorList>
            <person name="Kanchanasin P."/>
            <person name="Saeng-In P."/>
            <person name="Phongsopitanun W."/>
            <person name="Yuki M."/>
            <person name="Kudo T."/>
            <person name="Ohkuma M."/>
            <person name="Tanasupawat S."/>
        </authorList>
    </citation>
    <scope>NUCLEOTIDE SEQUENCE [LARGE SCALE GENOMIC DNA]</scope>
    <source>
        <strain evidence="4 5">LCR2-06</strain>
    </source>
</reference>
<proteinExistence type="predicted"/>
<dbReference type="Proteomes" id="UP000680206">
    <property type="component" value="Unassembled WGS sequence"/>
</dbReference>
<dbReference type="Gene3D" id="1.10.150.130">
    <property type="match status" value="1"/>
</dbReference>
<dbReference type="PANTHER" id="PTHR30349">
    <property type="entry name" value="PHAGE INTEGRASE-RELATED"/>
    <property type="match status" value="1"/>
</dbReference>
<keyword evidence="1" id="KW-0238">DNA-binding</keyword>
<accession>A0ABS3RSX3</accession>
<gene>
    <name evidence="4" type="ORF">J4709_19990</name>
</gene>
<dbReference type="PANTHER" id="PTHR30349:SF91">
    <property type="entry name" value="INTA PROTEIN"/>
    <property type="match status" value="1"/>
</dbReference>
<dbReference type="InterPro" id="IPR010998">
    <property type="entry name" value="Integrase_recombinase_N"/>
</dbReference>
<protein>
    <submittedName>
        <fullName evidence="4">Site-specific integrase</fullName>
    </submittedName>
</protein>
<organism evidence="4 5">
    <name type="scientific">Actinomadura violacea</name>
    <dbReference type="NCBI Taxonomy" id="2819934"/>
    <lineage>
        <taxon>Bacteria</taxon>
        <taxon>Bacillati</taxon>
        <taxon>Actinomycetota</taxon>
        <taxon>Actinomycetes</taxon>
        <taxon>Streptosporangiales</taxon>
        <taxon>Thermomonosporaceae</taxon>
        <taxon>Actinomadura</taxon>
    </lineage>
</organism>
<dbReference type="InterPro" id="IPR011010">
    <property type="entry name" value="DNA_brk_join_enz"/>
</dbReference>
<evidence type="ECO:0000256" key="2">
    <source>
        <dbReference type="ARBA" id="ARBA00023172"/>
    </source>
</evidence>
<evidence type="ECO:0000256" key="1">
    <source>
        <dbReference type="ARBA" id="ARBA00023125"/>
    </source>
</evidence>
<dbReference type="CDD" id="cd01189">
    <property type="entry name" value="INT_ICEBs1_C_like"/>
    <property type="match status" value="1"/>
</dbReference>
<name>A0ABS3RSX3_9ACTN</name>
<dbReference type="InterPro" id="IPR002104">
    <property type="entry name" value="Integrase_catalytic"/>
</dbReference>
<evidence type="ECO:0000259" key="3">
    <source>
        <dbReference type="PROSITE" id="PS51898"/>
    </source>
</evidence>
<dbReference type="InterPro" id="IPR013762">
    <property type="entry name" value="Integrase-like_cat_sf"/>
</dbReference>
<dbReference type="PROSITE" id="PS51898">
    <property type="entry name" value="TYR_RECOMBINASE"/>
    <property type="match status" value="1"/>
</dbReference>